<accession>A0A8B9IVY5</accession>
<evidence type="ECO:0000313" key="3">
    <source>
        <dbReference type="Proteomes" id="UP000694522"/>
    </source>
</evidence>
<feature type="region of interest" description="Disordered" evidence="1">
    <location>
        <begin position="1"/>
        <end position="23"/>
    </location>
</feature>
<reference evidence="2" key="1">
    <citation type="submission" date="2025-08" db="UniProtKB">
        <authorList>
            <consortium name="Ensembl"/>
        </authorList>
    </citation>
    <scope>IDENTIFICATION</scope>
</reference>
<sequence>MMHTSRRGCGSPGTRKQSSASWTRRHLSSVGTCVLHSCVLAARKPTVSWAASKEA</sequence>
<dbReference type="AlphaFoldDB" id="A0A8B9IVY5"/>
<reference evidence="2" key="2">
    <citation type="submission" date="2025-09" db="UniProtKB">
        <authorList>
            <consortium name="Ensembl"/>
        </authorList>
    </citation>
    <scope>IDENTIFICATION</scope>
</reference>
<protein>
    <submittedName>
        <fullName evidence="2">Uncharacterized protein</fullName>
    </submittedName>
</protein>
<dbReference type="Proteomes" id="UP000694522">
    <property type="component" value="Unplaced"/>
</dbReference>
<keyword evidence="3" id="KW-1185">Reference proteome</keyword>
<organism evidence="2 3">
    <name type="scientific">Amazona collaria</name>
    <name type="common">yellow-billed parrot</name>
    <dbReference type="NCBI Taxonomy" id="241587"/>
    <lineage>
        <taxon>Eukaryota</taxon>
        <taxon>Metazoa</taxon>
        <taxon>Chordata</taxon>
        <taxon>Craniata</taxon>
        <taxon>Vertebrata</taxon>
        <taxon>Euteleostomi</taxon>
        <taxon>Archelosauria</taxon>
        <taxon>Archosauria</taxon>
        <taxon>Dinosauria</taxon>
        <taxon>Saurischia</taxon>
        <taxon>Theropoda</taxon>
        <taxon>Coelurosauria</taxon>
        <taxon>Aves</taxon>
        <taxon>Neognathae</taxon>
        <taxon>Neoaves</taxon>
        <taxon>Telluraves</taxon>
        <taxon>Australaves</taxon>
        <taxon>Psittaciformes</taxon>
        <taxon>Psittacidae</taxon>
        <taxon>Amazona</taxon>
    </lineage>
</organism>
<evidence type="ECO:0000256" key="1">
    <source>
        <dbReference type="SAM" id="MobiDB-lite"/>
    </source>
</evidence>
<dbReference type="Ensembl" id="ENSACOT00000010400.1">
    <property type="protein sequence ID" value="ENSACOP00000010050.1"/>
    <property type="gene ID" value="ENSACOG00000006993.1"/>
</dbReference>
<name>A0A8B9IVY5_9PSIT</name>
<evidence type="ECO:0000313" key="2">
    <source>
        <dbReference type="Ensembl" id="ENSACOP00000010050.1"/>
    </source>
</evidence>
<proteinExistence type="predicted"/>